<gene>
    <name evidence="2" type="ORF">HPB51_023547</name>
</gene>
<dbReference type="AlphaFoldDB" id="A0A9J6E432"/>
<evidence type="ECO:0000313" key="3">
    <source>
        <dbReference type="Proteomes" id="UP000821866"/>
    </source>
</evidence>
<comment type="caution">
    <text evidence="2">The sequence shown here is derived from an EMBL/GenBank/DDBJ whole genome shotgun (WGS) entry which is preliminary data.</text>
</comment>
<dbReference type="Gene3D" id="3.90.190.10">
    <property type="entry name" value="Protein tyrosine phosphatase superfamily"/>
    <property type="match status" value="1"/>
</dbReference>
<feature type="compositionally biased region" description="Polar residues" evidence="1">
    <location>
        <begin position="404"/>
        <end position="415"/>
    </location>
</feature>
<dbReference type="VEuPathDB" id="VectorBase:LOC119168181"/>
<dbReference type="Proteomes" id="UP000821866">
    <property type="component" value="Chromosome 4"/>
</dbReference>
<evidence type="ECO:0000256" key="1">
    <source>
        <dbReference type="SAM" id="MobiDB-lite"/>
    </source>
</evidence>
<feature type="region of interest" description="Disordered" evidence="1">
    <location>
        <begin position="404"/>
        <end position="433"/>
    </location>
</feature>
<accession>A0A9J6E432</accession>
<organism evidence="2 3">
    <name type="scientific">Rhipicephalus microplus</name>
    <name type="common">Cattle tick</name>
    <name type="synonym">Boophilus microplus</name>
    <dbReference type="NCBI Taxonomy" id="6941"/>
    <lineage>
        <taxon>Eukaryota</taxon>
        <taxon>Metazoa</taxon>
        <taxon>Ecdysozoa</taxon>
        <taxon>Arthropoda</taxon>
        <taxon>Chelicerata</taxon>
        <taxon>Arachnida</taxon>
        <taxon>Acari</taxon>
        <taxon>Parasitiformes</taxon>
        <taxon>Ixodida</taxon>
        <taxon>Ixodoidea</taxon>
        <taxon>Ixodidae</taxon>
        <taxon>Rhipicephalinae</taxon>
        <taxon>Rhipicephalus</taxon>
        <taxon>Boophilus</taxon>
    </lineage>
</organism>
<protein>
    <recommendedName>
        <fullName evidence="4">DDE-1 domain-containing protein</fullName>
    </recommendedName>
</protein>
<reference evidence="2" key="1">
    <citation type="journal article" date="2020" name="Cell">
        <title>Large-Scale Comparative Analyses of Tick Genomes Elucidate Their Genetic Diversity and Vector Capacities.</title>
        <authorList>
            <consortium name="Tick Genome and Microbiome Consortium (TIGMIC)"/>
            <person name="Jia N."/>
            <person name="Wang J."/>
            <person name="Shi W."/>
            <person name="Du L."/>
            <person name="Sun Y."/>
            <person name="Zhan W."/>
            <person name="Jiang J.F."/>
            <person name="Wang Q."/>
            <person name="Zhang B."/>
            <person name="Ji P."/>
            <person name="Bell-Sakyi L."/>
            <person name="Cui X.M."/>
            <person name="Yuan T.T."/>
            <person name="Jiang B.G."/>
            <person name="Yang W.F."/>
            <person name="Lam T.T."/>
            <person name="Chang Q.C."/>
            <person name="Ding S.J."/>
            <person name="Wang X.J."/>
            <person name="Zhu J.G."/>
            <person name="Ruan X.D."/>
            <person name="Zhao L."/>
            <person name="Wei J.T."/>
            <person name="Ye R.Z."/>
            <person name="Que T.C."/>
            <person name="Du C.H."/>
            <person name="Zhou Y.H."/>
            <person name="Cheng J.X."/>
            <person name="Dai P.F."/>
            <person name="Guo W.B."/>
            <person name="Han X.H."/>
            <person name="Huang E.J."/>
            <person name="Li L.F."/>
            <person name="Wei W."/>
            <person name="Gao Y.C."/>
            <person name="Liu J.Z."/>
            <person name="Shao H.Z."/>
            <person name="Wang X."/>
            <person name="Wang C.C."/>
            <person name="Yang T.C."/>
            <person name="Huo Q.B."/>
            <person name="Li W."/>
            <person name="Chen H.Y."/>
            <person name="Chen S.E."/>
            <person name="Zhou L.G."/>
            <person name="Ni X.B."/>
            <person name="Tian J.H."/>
            <person name="Sheng Y."/>
            <person name="Liu T."/>
            <person name="Pan Y.S."/>
            <person name="Xia L.Y."/>
            <person name="Li J."/>
            <person name="Zhao F."/>
            <person name="Cao W.C."/>
        </authorList>
    </citation>
    <scope>NUCLEOTIDE SEQUENCE</scope>
    <source>
        <strain evidence="2">Rmic-2018</strain>
    </source>
</reference>
<keyword evidence="3" id="KW-1185">Reference proteome</keyword>
<evidence type="ECO:0008006" key="4">
    <source>
        <dbReference type="Google" id="ProtNLM"/>
    </source>
</evidence>
<dbReference type="EMBL" id="JABSTU010000006">
    <property type="protein sequence ID" value="KAH8029142.1"/>
    <property type="molecule type" value="Genomic_DNA"/>
</dbReference>
<name>A0A9J6E432_RHIMP</name>
<proteinExistence type="predicted"/>
<feature type="region of interest" description="Disordered" evidence="1">
    <location>
        <begin position="243"/>
        <end position="278"/>
    </location>
</feature>
<feature type="compositionally biased region" description="Basic and acidic residues" evidence="1">
    <location>
        <begin position="253"/>
        <end position="269"/>
    </location>
</feature>
<dbReference type="InterPro" id="IPR029021">
    <property type="entry name" value="Prot-tyrosine_phosphatase-like"/>
</dbReference>
<evidence type="ECO:0000313" key="2">
    <source>
        <dbReference type="EMBL" id="KAH8029142.1"/>
    </source>
</evidence>
<sequence length="503" mass="55722">MKKPTRSHLLCPSTNYKPQVCGCIIPRRDTVSVYKSVCEEAKKADETVVSDWLAKLKCLMSSLLAKIDRKDEGGLRMSLLDAIHFVSMAWDRVTPTIIANCFGRCGFFRIPEEVPEALSESEEPIEGSECLDAGCSADDFCTVDDNLATCGARTVEDNVNQATCEVADSSDDDEEMDECDGEGPPPAAEALHALDVLRRTIAAEGISDDTYVKSKRPSISPNFNFLGQLLEYERELHGEAIHRTGGAASAPLPEEKRPTSCREEPREAEQPPPLVRPAADPRWSLCRLSLDLRGWNTSGNRRDVQRSRSCNIQNWPLLGPHPEEDAASALSLSATNCQYTEHHKPVEEEGVILRRRQKAVEPHKDTWSHDSAYRSLTLEDMAELEAATTGVDAEASLCSHSPHLQMSPLSPSESHLLQDFASSPPADTGCPAGEARSDIEARLHRECLEITGRGDRNKGCWRSRRQRRRWVVTRSHGGKLEDAATVELRGEDGERFTSTEYVT</sequence>
<reference evidence="2" key="2">
    <citation type="submission" date="2021-09" db="EMBL/GenBank/DDBJ databases">
        <authorList>
            <person name="Jia N."/>
            <person name="Wang J."/>
            <person name="Shi W."/>
            <person name="Du L."/>
            <person name="Sun Y."/>
            <person name="Zhan W."/>
            <person name="Jiang J."/>
            <person name="Wang Q."/>
            <person name="Zhang B."/>
            <person name="Ji P."/>
            <person name="Sakyi L.B."/>
            <person name="Cui X."/>
            <person name="Yuan T."/>
            <person name="Jiang B."/>
            <person name="Yang W."/>
            <person name="Lam T.T.-Y."/>
            <person name="Chang Q."/>
            <person name="Ding S."/>
            <person name="Wang X."/>
            <person name="Zhu J."/>
            <person name="Ruan X."/>
            <person name="Zhao L."/>
            <person name="Wei J."/>
            <person name="Que T."/>
            <person name="Du C."/>
            <person name="Cheng J."/>
            <person name="Dai P."/>
            <person name="Han X."/>
            <person name="Huang E."/>
            <person name="Gao Y."/>
            <person name="Liu J."/>
            <person name="Shao H."/>
            <person name="Ye R."/>
            <person name="Li L."/>
            <person name="Wei W."/>
            <person name="Wang X."/>
            <person name="Wang C."/>
            <person name="Huo Q."/>
            <person name="Li W."/>
            <person name="Guo W."/>
            <person name="Chen H."/>
            <person name="Chen S."/>
            <person name="Zhou L."/>
            <person name="Zhou L."/>
            <person name="Ni X."/>
            <person name="Tian J."/>
            <person name="Zhou Y."/>
            <person name="Sheng Y."/>
            <person name="Liu T."/>
            <person name="Pan Y."/>
            <person name="Xia L."/>
            <person name="Li J."/>
            <person name="Zhao F."/>
            <person name="Cao W."/>
        </authorList>
    </citation>
    <scope>NUCLEOTIDE SEQUENCE</scope>
    <source>
        <strain evidence="2">Rmic-2018</strain>
        <tissue evidence="2">Larvae</tissue>
    </source>
</reference>